<proteinExistence type="inferred from homology"/>
<dbReference type="Pfam" id="PF00117">
    <property type="entry name" value="GATase"/>
    <property type="match status" value="1"/>
</dbReference>
<dbReference type="InterPro" id="IPR017926">
    <property type="entry name" value="GATASE"/>
</dbReference>
<dbReference type="RefSeq" id="WP_338093234.1">
    <property type="nucleotide sequence ID" value="NZ_JAWDKA010000001.1"/>
</dbReference>
<dbReference type="PRINTS" id="PR00099">
    <property type="entry name" value="CPSGATASE"/>
</dbReference>
<dbReference type="InterPro" id="IPR029062">
    <property type="entry name" value="Class_I_gatase-like"/>
</dbReference>
<sequence length="357" mass="37818">MVQNMKAVLGLEDGTIITGSGFGVEGVAIGEMVVTLVSNGYMEALSDPSAAGQLLMFGYPLVGNYGANPDQLQSSKVHAAGAVVRELCEFPKHEPTLAQYFEENGLIGIEGVDTRMLTIKLREHGVMRAALLTGSDDGHEAVRLAQHAPVQETRELIPDVTCKETYHIKGSGKKIAVLDLGCRKSILQSLNNRGADLTVYPYGTPADVILAGKPQALFVTNGPGYPFAAPKAVATVKDILGTIPVQGVCMGTEIIACALGGTVDKLKLGHRGASQPVKFSDGSVAVTFQSHGYAVNGDSLPEGCEVSCVNLNDHSVEGFVNNDLGIYCVQFHPEHDAVHDGAEKPIYDIMYRGIPDA</sequence>
<comment type="caution">
    <text evidence="9">The sequence shown here is derived from an EMBL/GenBank/DDBJ whole genome shotgun (WGS) entry which is preliminary data.</text>
</comment>
<evidence type="ECO:0000256" key="4">
    <source>
        <dbReference type="ARBA" id="ARBA00022962"/>
    </source>
</evidence>
<dbReference type="GO" id="GO:0006207">
    <property type="term" value="P:'de novo' pyrimidine nucleobase biosynthetic process"/>
    <property type="evidence" value="ECO:0007669"/>
    <property type="project" value="InterPro"/>
</dbReference>
<dbReference type="Proteomes" id="UP001273136">
    <property type="component" value="Unassembled WGS sequence"/>
</dbReference>
<protein>
    <recommendedName>
        <fullName evidence="3">carbamoyl-phosphate synthase (glutamine-hydrolyzing)</fullName>
        <ecNumber evidence="3">6.3.5.5</ecNumber>
    </recommendedName>
    <alternativeName>
        <fullName evidence="6">Arginine-specific carbamoyl phosphate synthetase, glutamine chain</fullName>
    </alternativeName>
</protein>
<dbReference type="PRINTS" id="PR00096">
    <property type="entry name" value="GATASE"/>
</dbReference>
<evidence type="ECO:0000256" key="1">
    <source>
        <dbReference type="ARBA" id="ARBA00005077"/>
    </source>
</evidence>
<evidence type="ECO:0000256" key="5">
    <source>
        <dbReference type="ARBA" id="ARBA00022975"/>
    </source>
</evidence>
<gene>
    <name evidence="9" type="primary">carA</name>
    <name evidence="9" type="ORF">McpAg1_00130</name>
</gene>
<dbReference type="InterPro" id="IPR002474">
    <property type="entry name" value="CarbamoylP_synth_ssu_N"/>
</dbReference>
<dbReference type="GO" id="GO:0006221">
    <property type="term" value="P:pyrimidine nucleotide biosynthetic process"/>
    <property type="evidence" value="ECO:0007669"/>
    <property type="project" value="UniProtKB-KW"/>
</dbReference>
<feature type="domain" description="Carbamoyl-phosphate synthase small subunit N-terminal" evidence="8">
    <location>
        <begin position="5"/>
        <end position="132"/>
    </location>
</feature>
<organism evidence="9 10">
    <name type="scientific">Methanorbis furvi</name>
    <dbReference type="NCBI Taxonomy" id="3028299"/>
    <lineage>
        <taxon>Archaea</taxon>
        <taxon>Methanobacteriati</taxon>
        <taxon>Methanobacteriota</taxon>
        <taxon>Stenosarchaea group</taxon>
        <taxon>Methanomicrobia</taxon>
        <taxon>Methanomicrobiales</taxon>
        <taxon>Methanocorpusculaceae</taxon>
        <taxon>Methanorbis</taxon>
    </lineage>
</organism>
<name>A0AAE4S8K9_9EURY</name>
<dbReference type="Gene3D" id="3.50.30.20">
    <property type="entry name" value="Carbamoyl-phosphate synthase small subunit, N-terminal domain"/>
    <property type="match status" value="1"/>
</dbReference>
<dbReference type="SUPFAM" id="SSF52317">
    <property type="entry name" value="Class I glutamine amidotransferase-like"/>
    <property type="match status" value="1"/>
</dbReference>
<dbReference type="GO" id="GO:0006541">
    <property type="term" value="P:glutamine metabolic process"/>
    <property type="evidence" value="ECO:0007669"/>
    <property type="project" value="InterPro"/>
</dbReference>
<comment type="catalytic activity">
    <reaction evidence="7">
        <text>hydrogencarbonate + L-glutamine + 2 ATP + H2O = carbamoyl phosphate + L-glutamate + 2 ADP + phosphate + 2 H(+)</text>
        <dbReference type="Rhea" id="RHEA:18633"/>
        <dbReference type="ChEBI" id="CHEBI:15377"/>
        <dbReference type="ChEBI" id="CHEBI:15378"/>
        <dbReference type="ChEBI" id="CHEBI:17544"/>
        <dbReference type="ChEBI" id="CHEBI:29985"/>
        <dbReference type="ChEBI" id="CHEBI:30616"/>
        <dbReference type="ChEBI" id="CHEBI:43474"/>
        <dbReference type="ChEBI" id="CHEBI:58228"/>
        <dbReference type="ChEBI" id="CHEBI:58359"/>
        <dbReference type="ChEBI" id="CHEBI:456216"/>
        <dbReference type="EC" id="6.3.5.5"/>
    </reaction>
</comment>
<keyword evidence="4" id="KW-0315">Glutamine amidotransferase</keyword>
<reference evidence="9" key="1">
    <citation type="submission" date="2023-06" db="EMBL/GenBank/DDBJ databases">
        <title>Genome sequence of Methancorpusculaceae sp. Ag1.</title>
        <authorList>
            <person name="Protasov E."/>
            <person name="Platt K."/>
            <person name="Poehlein A."/>
            <person name="Daniel R."/>
            <person name="Brune A."/>
        </authorList>
    </citation>
    <scope>NUCLEOTIDE SEQUENCE</scope>
    <source>
        <strain evidence="9">Ag1</strain>
    </source>
</reference>
<dbReference type="PANTHER" id="PTHR43418:SF7">
    <property type="entry name" value="CARBAMOYL-PHOSPHATE SYNTHASE SMALL CHAIN"/>
    <property type="match status" value="1"/>
</dbReference>
<dbReference type="InterPro" id="IPR050472">
    <property type="entry name" value="Anth_synth/Amidotransfase"/>
</dbReference>
<evidence type="ECO:0000259" key="8">
    <source>
        <dbReference type="SMART" id="SM01097"/>
    </source>
</evidence>
<dbReference type="InterPro" id="IPR036480">
    <property type="entry name" value="CarbP_synth_ssu_N_sf"/>
</dbReference>
<dbReference type="Gene3D" id="3.40.50.880">
    <property type="match status" value="1"/>
</dbReference>
<dbReference type="InterPro" id="IPR006274">
    <property type="entry name" value="CarbamoylP_synth_ssu"/>
</dbReference>
<dbReference type="NCBIfam" id="TIGR01368">
    <property type="entry name" value="CPSaseIIsmall"/>
    <property type="match status" value="1"/>
</dbReference>
<dbReference type="SMART" id="SM01097">
    <property type="entry name" value="CPSase_sm_chain"/>
    <property type="match status" value="1"/>
</dbReference>
<dbReference type="Pfam" id="PF00988">
    <property type="entry name" value="CPSase_sm_chain"/>
    <property type="match status" value="1"/>
</dbReference>
<evidence type="ECO:0000256" key="6">
    <source>
        <dbReference type="ARBA" id="ARBA00044340"/>
    </source>
</evidence>
<dbReference type="AlphaFoldDB" id="A0AAE4S8K9"/>
<comment type="pathway">
    <text evidence="1">Amino-acid biosynthesis; L-arginine biosynthesis; carbamoyl phosphate from bicarbonate: step 1/1.</text>
</comment>
<keyword evidence="10" id="KW-1185">Reference proteome</keyword>
<evidence type="ECO:0000313" key="10">
    <source>
        <dbReference type="Proteomes" id="UP001273136"/>
    </source>
</evidence>
<dbReference type="PROSITE" id="PS51273">
    <property type="entry name" value="GATASE_TYPE_1"/>
    <property type="match status" value="1"/>
</dbReference>
<dbReference type="PANTHER" id="PTHR43418">
    <property type="entry name" value="MULTIFUNCTIONAL TRYPTOPHAN BIOSYNTHESIS PROTEIN-RELATED"/>
    <property type="match status" value="1"/>
</dbReference>
<dbReference type="EMBL" id="JAWDKA010000001">
    <property type="protein sequence ID" value="MDV0440837.1"/>
    <property type="molecule type" value="Genomic_DNA"/>
</dbReference>
<keyword evidence="9" id="KW-0436">Ligase</keyword>
<dbReference type="EC" id="6.3.5.5" evidence="3"/>
<dbReference type="PRINTS" id="PR00097">
    <property type="entry name" value="ANTSNTHASEII"/>
</dbReference>
<evidence type="ECO:0000313" key="9">
    <source>
        <dbReference type="EMBL" id="MDV0440837.1"/>
    </source>
</evidence>
<keyword evidence="5" id="KW-0665">Pyrimidine biosynthesis</keyword>
<comment type="similarity">
    <text evidence="2">Belongs to the CarA family.</text>
</comment>
<evidence type="ECO:0000256" key="7">
    <source>
        <dbReference type="ARBA" id="ARBA00048816"/>
    </source>
</evidence>
<dbReference type="GO" id="GO:0004088">
    <property type="term" value="F:carbamoyl-phosphate synthase (glutamine-hydrolyzing) activity"/>
    <property type="evidence" value="ECO:0007669"/>
    <property type="project" value="UniProtKB-EC"/>
</dbReference>
<accession>A0AAE4S8K9</accession>
<evidence type="ECO:0000256" key="3">
    <source>
        <dbReference type="ARBA" id="ARBA00012738"/>
    </source>
</evidence>
<evidence type="ECO:0000256" key="2">
    <source>
        <dbReference type="ARBA" id="ARBA00007800"/>
    </source>
</evidence>
<dbReference type="NCBIfam" id="NF009475">
    <property type="entry name" value="PRK12838.1"/>
    <property type="match status" value="1"/>
</dbReference>
<dbReference type="SUPFAM" id="SSF52021">
    <property type="entry name" value="Carbamoyl phosphate synthetase, small subunit N-terminal domain"/>
    <property type="match status" value="1"/>
</dbReference>